<sequence>MVKGERPEGRKRCGTFKSEPGHSPLLLVGLGPGEAVVGRETRVGPTLSHTLAAASTRLDHHPAGEMPSRRRDRRRPRDPSPEISRASTAAASSSSSSGPRFRPALLAPLLLLLLLVVAALHFSGRLSRPRAPTPQRKTNLSVYERGLVKRDVSASDIVAVRT</sequence>
<evidence type="ECO:0000313" key="3">
    <source>
        <dbReference type="EMBL" id="KAF0923542.1"/>
    </source>
</evidence>
<protein>
    <submittedName>
        <fullName evidence="3">Uncharacterized protein</fullName>
    </submittedName>
</protein>
<feature type="compositionally biased region" description="Basic and acidic residues" evidence="1">
    <location>
        <begin position="1"/>
        <end position="11"/>
    </location>
</feature>
<evidence type="ECO:0000256" key="1">
    <source>
        <dbReference type="SAM" id="MobiDB-lite"/>
    </source>
</evidence>
<dbReference type="AlphaFoldDB" id="A0A6G1EGL4"/>
<dbReference type="EMBL" id="SPHZ02000003">
    <property type="protein sequence ID" value="KAF0923542.1"/>
    <property type="molecule type" value="Genomic_DNA"/>
</dbReference>
<comment type="caution">
    <text evidence="3">The sequence shown here is derived from an EMBL/GenBank/DDBJ whole genome shotgun (WGS) entry which is preliminary data.</text>
</comment>
<evidence type="ECO:0000313" key="4">
    <source>
        <dbReference type="Proteomes" id="UP000479710"/>
    </source>
</evidence>
<organism evidence="3 4">
    <name type="scientific">Oryza meyeriana var. granulata</name>
    <dbReference type="NCBI Taxonomy" id="110450"/>
    <lineage>
        <taxon>Eukaryota</taxon>
        <taxon>Viridiplantae</taxon>
        <taxon>Streptophyta</taxon>
        <taxon>Embryophyta</taxon>
        <taxon>Tracheophyta</taxon>
        <taxon>Spermatophyta</taxon>
        <taxon>Magnoliopsida</taxon>
        <taxon>Liliopsida</taxon>
        <taxon>Poales</taxon>
        <taxon>Poaceae</taxon>
        <taxon>BOP clade</taxon>
        <taxon>Oryzoideae</taxon>
        <taxon>Oryzeae</taxon>
        <taxon>Oryzinae</taxon>
        <taxon>Oryza</taxon>
        <taxon>Oryza meyeriana</taxon>
    </lineage>
</organism>
<gene>
    <name evidence="3" type="ORF">E2562_006424</name>
</gene>
<dbReference type="Proteomes" id="UP000479710">
    <property type="component" value="Unassembled WGS sequence"/>
</dbReference>
<proteinExistence type="predicted"/>
<feature type="region of interest" description="Disordered" evidence="1">
    <location>
        <begin position="1"/>
        <end position="27"/>
    </location>
</feature>
<feature type="compositionally biased region" description="Basic and acidic residues" evidence="1">
    <location>
        <begin position="57"/>
        <end position="80"/>
    </location>
</feature>
<keyword evidence="2" id="KW-0812">Transmembrane</keyword>
<keyword evidence="2" id="KW-0472">Membrane</keyword>
<accession>A0A6G1EGL4</accession>
<reference evidence="3 4" key="1">
    <citation type="submission" date="2019-11" db="EMBL/GenBank/DDBJ databases">
        <title>Whole genome sequence of Oryza granulata.</title>
        <authorList>
            <person name="Li W."/>
        </authorList>
    </citation>
    <scope>NUCLEOTIDE SEQUENCE [LARGE SCALE GENOMIC DNA]</scope>
    <source>
        <strain evidence="4">cv. Menghai</strain>
        <tissue evidence="3">Leaf</tissue>
    </source>
</reference>
<keyword evidence="2" id="KW-1133">Transmembrane helix</keyword>
<feature type="compositionally biased region" description="Low complexity" evidence="1">
    <location>
        <begin position="84"/>
        <end position="99"/>
    </location>
</feature>
<feature type="transmembrane region" description="Helical" evidence="2">
    <location>
        <begin position="104"/>
        <end position="122"/>
    </location>
</feature>
<feature type="region of interest" description="Disordered" evidence="1">
    <location>
        <begin position="52"/>
        <end position="99"/>
    </location>
</feature>
<keyword evidence="4" id="KW-1185">Reference proteome</keyword>
<name>A0A6G1EGL4_9ORYZ</name>
<evidence type="ECO:0000256" key="2">
    <source>
        <dbReference type="SAM" id="Phobius"/>
    </source>
</evidence>